<evidence type="ECO:0000313" key="4">
    <source>
        <dbReference type="EMBL" id="KZZ92871.1"/>
    </source>
</evidence>
<dbReference type="Proteomes" id="UP000078544">
    <property type="component" value="Unassembled WGS sequence"/>
</dbReference>
<dbReference type="GO" id="GO:0005662">
    <property type="term" value="C:DNA replication factor A complex"/>
    <property type="evidence" value="ECO:0007669"/>
    <property type="project" value="TreeGrafter"/>
</dbReference>
<comment type="caution">
    <text evidence="4">The sequence shown here is derived from an EMBL/GenBank/DDBJ whole genome shotgun (WGS) entry which is preliminary data.</text>
</comment>
<keyword evidence="5" id="KW-1185">Reference proteome</keyword>
<dbReference type="Gene3D" id="2.40.50.140">
    <property type="entry name" value="Nucleic acid-binding proteins"/>
    <property type="match status" value="1"/>
</dbReference>
<dbReference type="GO" id="GO:0006289">
    <property type="term" value="P:nucleotide-excision repair"/>
    <property type="evidence" value="ECO:0007669"/>
    <property type="project" value="TreeGrafter"/>
</dbReference>
<organism evidence="4 5">
    <name type="scientific">Moelleriella libera RCEF 2490</name>
    <dbReference type="NCBI Taxonomy" id="1081109"/>
    <lineage>
        <taxon>Eukaryota</taxon>
        <taxon>Fungi</taxon>
        <taxon>Dikarya</taxon>
        <taxon>Ascomycota</taxon>
        <taxon>Pezizomycotina</taxon>
        <taxon>Sordariomycetes</taxon>
        <taxon>Hypocreomycetidae</taxon>
        <taxon>Hypocreales</taxon>
        <taxon>Clavicipitaceae</taxon>
        <taxon>Moelleriella</taxon>
    </lineage>
</organism>
<dbReference type="GO" id="GO:0003697">
    <property type="term" value="F:single-stranded DNA binding"/>
    <property type="evidence" value="ECO:0007669"/>
    <property type="project" value="TreeGrafter"/>
</dbReference>
<dbReference type="CDD" id="cd04479">
    <property type="entry name" value="RPA3"/>
    <property type="match status" value="1"/>
</dbReference>
<sequence length="129" mass="13707">MSEQLSSPRITASHLDSYQGRLVTLVGKVTQLRGDQATLDADGIVTVTLNRDAHLTNGHAVQVIGKVNPDLSIKVLSSRDLGPNVGTCSPCRGLTPFADGGLWAREADFGLCAAVVEATHRHKEIFVSS</sequence>
<evidence type="ECO:0000313" key="5">
    <source>
        <dbReference type="Proteomes" id="UP000078544"/>
    </source>
</evidence>
<name>A0A167ZMT1_9HYPO</name>
<proteinExistence type="inferred from homology"/>
<reference evidence="4 5" key="1">
    <citation type="journal article" date="2016" name="Genome Biol. Evol.">
        <title>Divergent and convergent evolution of fungal pathogenicity.</title>
        <authorList>
            <person name="Shang Y."/>
            <person name="Xiao G."/>
            <person name="Zheng P."/>
            <person name="Cen K."/>
            <person name="Zhan S."/>
            <person name="Wang C."/>
        </authorList>
    </citation>
    <scope>NUCLEOTIDE SEQUENCE [LARGE SCALE GENOMIC DNA]</scope>
    <source>
        <strain evidence="4 5">RCEF 2490</strain>
    </source>
</reference>
<dbReference type="GO" id="GO:0003684">
    <property type="term" value="F:damaged DNA binding"/>
    <property type="evidence" value="ECO:0007669"/>
    <property type="project" value="TreeGrafter"/>
</dbReference>
<dbReference type="GO" id="GO:0006284">
    <property type="term" value="P:base-excision repair"/>
    <property type="evidence" value="ECO:0007669"/>
    <property type="project" value="TreeGrafter"/>
</dbReference>
<dbReference type="GO" id="GO:0035861">
    <property type="term" value="C:site of double-strand break"/>
    <property type="evidence" value="ECO:0007669"/>
    <property type="project" value="TreeGrafter"/>
</dbReference>
<dbReference type="InterPro" id="IPR012340">
    <property type="entry name" value="NA-bd_OB-fold"/>
</dbReference>
<dbReference type="GO" id="GO:0006260">
    <property type="term" value="P:DNA replication"/>
    <property type="evidence" value="ECO:0007669"/>
    <property type="project" value="InterPro"/>
</dbReference>
<dbReference type="GO" id="GO:0006298">
    <property type="term" value="P:mismatch repair"/>
    <property type="evidence" value="ECO:0007669"/>
    <property type="project" value="TreeGrafter"/>
</dbReference>
<dbReference type="OrthoDB" id="188186at2759"/>
<keyword evidence="3" id="KW-0539">Nucleus</keyword>
<dbReference type="Pfam" id="PF08661">
    <property type="entry name" value="Rep_fac-A_3"/>
    <property type="match status" value="1"/>
</dbReference>
<dbReference type="PANTHER" id="PTHR15114">
    <property type="entry name" value="REPLICATION PROTEIN A3"/>
    <property type="match status" value="1"/>
</dbReference>
<evidence type="ECO:0000256" key="2">
    <source>
        <dbReference type="ARBA" id="ARBA00009761"/>
    </source>
</evidence>
<comment type="subcellular location">
    <subcellularLocation>
        <location evidence="1">Nucleus</location>
    </subcellularLocation>
</comment>
<gene>
    <name evidence="4" type="ORF">AAL_05903</name>
</gene>
<dbReference type="PANTHER" id="PTHR15114:SF1">
    <property type="entry name" value="REPLICATION PROTEIN A 14 KDA SUBUNIT"/>
    <property type="match status" value="1"/>
</dbReference>
<protein>
    <submittedName>
        <fullName evidence="4">Replication factor A protein 3</fullName>
    </submittedName>
</protein>
<dbReference type="SUPFAM" id="SSF50249">
    <property type="entry name" value="Nucleic acid-binding proteins"/>
    <property type="match status" value="1"/>
</dbReference>
<dbReference type="STRING" id="1081109.A0A167ZMT1"/>
<dbReference type="AlphaFoldDB" id="A0A167ZMT1"/>
<dbReference type="GO" id="GO:0000724">
    <property type="term" value="P:double-strand break repair via homologous recombination"/>
    <property type="evidence" value="ECO:0007669"/>
    <property type="project" value="TreeGrafter"/>
</dbReference>
<evidence type="ECO:0000256" key="3">
    <source>
        <dbReference type="ARBA" id="ARBA00023242"/>
    </source>
</evidence>
<dbReference type="InterPro" id="IPR013970">
    <property type="entry name" value="Rfa2"/>
</dbReference>
<accession>A0A167ZMT1</accession>
<evidence type="ECO:0000256" key="1">
    <source>
        <dbReference type="ARBA" id="ARBA00004123"/>
    </source>
</evidence>
<comment type="similarity">
    <text evidence="2">Belongs to the replication factor A protein 3 family.</text>
</comment>
<dbReference type="EMBL" id="AZGY01000014">
    <property type="protein sequence ID" value="KZZ92871.1"/>
    <property type="molecule type" value="Genomic_DNA"/>
</dbReference>